<comment type="caution">
    <text evidence="1">The sequence shown here is derived from an EMBL/GenBank/DDBJ whole genome shotgun (WGS) entry which is preliminary data.</text>
</comment>
<dbReference type="Gene3D" id="3.15.10.40">
    <property type="entry name" value="Uncharacterised protein PF07273, DUF1439"/>
    <property type="match status" value="1"/>
</dbReference>
<accession>A0A7W3UYF0</accession>
<name>A0A7W3UYF0_9GAMM</name>
<dbReference type="EMBL" id="JACIUV010000002">
    <property type="protein sequence ID" value="MBB1116173.1"/>
    <property type="molecule type" value="Genomic_DNA"/>
</dbReference>
<dbReference type="InterPro" id="IPR010835">
    <property type="entry name" value="DUF1439"/>
</dbReference>
<evidence type="ECO:0000313" key="1">
    <source>
        <dbReference type="EMBL" id="MBB1116173.1"/>
    </source>
</evidence>
<dbReference type="RefSeq" id="WP_182621538.1">
    <property type="nucleotide sequence ID" value="NZ_JACIUV010000002.1"/>
</dbReference>
<proteinExistence type="predicted"/>
<gene>
    <name evidence="1" type="ORF">H4O09_03695</name>
</gene>
<protein>
    <submittedName>
        <fullName evidence="1">DUF1439 domain-containing protein</fullName>
    </submittedName>
</protein>
<dbReference type="Proteomes" id="UP000550609">
    <property type="component" value="Unassembled WGS sequence"/>
</dbReference>
<dbReference type="AlphaFoldDB" id="A0A7W3UYF0"/>
<evidence type="ECO:0000313" key="2">
    <source>
        <dbReference type="Proteomes" id="UP000550609"/>
    </source>
</evidence>
<dbReference type="Pfam" id="PF07273">
    <property type="entry name" value="DUF1439"/>
    <property type="match status" value="1"/>
</dbReference>
<reference evidence="1 2" key="1">
    <citation type="submission" date="2020-08" db="EMBL/GenBank/DDBJ databases">
        <title>Stenotrophomonas sp. W1S232.</title>
        <authorList>
            <person name="Deng Y."/>
        </authorList>
    </citation>
    <scope>NUCLEOTIDE SEQUENCE [LARGE SCALE GENOMIC DNA]</scope>
    <source>
        <strain evidence="1 2">W1S232</strain>
    </source>
</reference>
<sequence>MRAAKPRLPAPCHGIAISAAKPPGCIPTRLLSPAMRLTTTLCCSLLTTLLWIPPGQAMPQRHGDGFSVGVEQITPHLQQQFPWQYELMPGVVSVEFRQPQLQLRDAQAQLAVDISITTLGQRTDLGRAQVASGLRFDPLQAAVYLQQPRLLGFTQADGRAVPIDAQTAGMVNEVLASYANQQPVYQLPPAYAALAGAVQSLQIEDGRLRVRIAR</sequence>
<organism evidence="1 2">
    <name type="scientific">Stenotrophomonas koreensis</name>
    <dbReference type="NCBI Taxonomy" id="266128"/>
    <lineage>
        <taxon>Bacteria</taxon>
        <taxon>Pseudomonadati</taxon>
        <taxon>Pseudomonadota</taxon>
        <taxon>Gammaproteobacteria</taxon>
        <taxon>Lysobacterales</taxon>
        <taxon>Lysobacteraceae</taxon>
        <taxon>Stenotrophomonas</taxon>
    </lineage>
</organism>